<feature type="domain" description="Response regulatory" evidence="2">
    <location>
        <begin position="15"/>
        <end position="142"/>
    </location>
</feature>
<proteinExistence type="predicted"/>
<dbReference type="RefSeq" id="WP_213043833.1">
    <property type="nucleotide sequence ID" value="NZ_CAJNBJ010000018.1"/>
</dbReference>
<accession>A0ABN7MBF1</accession>
<dbReference type="InterPro" id="IPR011006">
    <property type="entry name" value="CheY-like_superfamily"/>
</dbReference>
<keyword evidence="4" id="KW-1185">Reference proteome</keyword>
<dbReference type="Proteomes" id="UP000675880">
    <property type="component" value="Unassembled WGS sequence"/>
</dbReference>
<comment type="caution">
    <text evidence="1">Lacks conserved residue(s) required for the propagation of feature annotation.</text>
</comment>
<dbReference type="Gene3D" id="3.40.50.2300">
    <property type="match status" value="1"/>
</dbReference>
<evidence type="ECO:0000259" key="2">
    <source>
        <dbReference type="PROSITE" id="PS50110"/>
    </source>
</evidence>
<dbReference type="InterPro" id="IPR001789">
    <property type="entry name" value="Sig_transdc_resp-reg_receiver"/>
</dbReference>
<name>A0ABN7MBF1_9BACT</name>
<evidence type="ECO:0000313" key="3">
    <source>
        <dbReference type="EMBL" id="CAE6789153.1"/>
    </source>
</evidence>
<protein>
    <submittedName>
        <fullName evidence="3">Response regulatory domain-containing protein</fullName>
    </submittedName>
</protein>
<sequence>MSATSIRTKPAGRTRIMIVDPELQLGLKLADHLARNGYQAVLVRDLESTLAQLGEIRPEIILLSQDSSMMHPPAVDIEALRIINTLCPQAPVLRLNRSLHGTMPFTPLSPDSPHASPPPALQPHVVEDVLRAQLGIPCMRVQ</sequence>
<evidence type="ECO:0000256" key="1">
    <source>
        <dbReference type="PROSITE-ProRule" id="PRU00169"/>
    </source>
</evidence>
<dbReference type="EMBL" id="CAJNBJ010000018">
    <property type="protein sequence ID" value="CAE6789153.1"/>
    <property type="molecule type" value="Genomic_DNA"/>
</dbReference>
<gene>
    <name evidence="3" type="ORF">NSPZN2_50257</name>
</gene>
<dbReference type="SUPFAM" id="SSF52172">
    <property type="entry name" value="CheY-like"/>
    <property type="match status" value="1"/>
</dbReference>
<dbReference type="PROSITE" id="PS50110">
    <property type="entry name" value="RESPONSE_REGULATORY"/>
    <property type="match status" value="1"/>
</dbReference>
<organism evidence="3 4">
    <name type="scientific">Nitrospira defluvii</name>
    <dbReference type="NCBI Taxonomy" id="330214"/>
    <lineage>
        <taxon>Bacteria</taxon>
        <taxon>Pseudomonadati</taxon>
        <taxon>Nitrospirota</taxon>
        <taxon>Nitrospiria</taxon>
        <taxon>Nitrospirales</taxon>
        <taxon>Nitrospiraceae</taxon>
        <taxon>Nitrospira</taxon>
    </lineage>
</organism>
<comment type="caution">
    <text evidence="3">The sequence shown here is derived from an EMBL/GenBank/DDBJ whole genome shotgun (WGS) entry which is preliminary data.</text>
</comment>
<evidence type="ECO:0000313" key="4">
    <source>
        <dbReference type="Proteomes" id="UP000675880"/>
    </source>
</evidence>
<reference evidence="3 4" key="1">
    <citation type="submission" date="2021-02" db="EMBL/GenBank/DDBJ databases">
        <authorList>
            <person name="Han P."/>
        </authorList>
    </citation>
    <scope>NUCLEOTIDE SEQUENCE [LARGE SCALE GENOMIC DNA]</scope>
    <source>
        <strain evidence="3">Candidatus Nitrospira sp. ZN2</strain>
    </source>
</reference>